<feature type="region of interest" description="Disordered" evidence="1">
    <location>
        <begin position="52"/>
        <end position="86"/>
    </location>
</feature>
<accession>A0A6J4QEE0</accession>
<feature type="non-terminal residue" evidence="2">
    <location>
        <position position="1"/>
    </location>
</feature>
<sequence length="86" mass="9320">ERLETLRSERLALRWPGAPGPGPALDLEHLALSLHCPAAPCLGASGRRFGLRRRLHRPRRDARSPPRYPGCSTGAGSGYPRGGRSL</sequence>
<reference evidence="2" key="1">
    <citation type="submission" date="2020-02" db="EMBL/GenBank/DDBJ databases">
        <authorList>
            <person name="Meier V. D."/>
        </authorList>
    </citation>
    <scope>NUCLEOTIDE SEQUENCE</scope>
    <source>
        <strain evidence="2">AVDCRST_MAG01</strain>
    </source>
</reference>
<name>A0A6J4QEE0_9ACTN</name>
<feature type="compositionally biased region" description="Gly residues" evidence="1">
    <location>
        <begin position="73"/>
        <end position="86"/>
    </location>
</feature>
<dbReference type="EMBL" id="CADCUW010000421">
    <property type="protein sequence ID" value="CAA9435283.1"/>
    <property type="molecule type" value="Genomic_DNA"/>
</dbReference>
<evidence type="ECO:0000256" key="1">
    <source>
        <dbReference type="SAM" id="MobiDB-lite"/>
    </source>
</evidence>
<evidence type="ECO:0000313" key="2">
    <source>
        <dbReference type="EMBL" id="CAA9435283.1"/>
    </source>
</evidence>
<organism evidence="2">
    <name type="scientific">uncultured Rubrobacteraceae bacterium</name>
    <dbReference type="NCBI Taxonomy" id="349277"/>
    <lineage>
        <taxon>Bacteria</taxon>
        <taxon>Bacillati</taxon>
        <taxon>Actinomycetota</taxon>
        <taxon>Rubrobacteria</taxon>
        <taxon>Rubrobacterales</taxon>
        <taxon>Rubrobacteraceae</taxon>
        <taxon>environmental samples</taxon>
    </lineage>
</organism>
<feature type="non-terminal residue" evidence="2">
    <location>
        <position position="86"/>
    </location>
</feature>
<proteinExistence type="predicted"/>
<protein>
    <submittedName>
        <fullName evidence="2">Uncharacterized protein</fullName>
    </submittedName>
</protein>
<dbReference type="AlphaFoldDB" id="A0A6J4QEE0"/>
<gene>
    <name evidence="2" type="ORF">AVDCRST_MAG01-01-3218</name>
</gene>